<sequence length="67" mass="7482">MIDYGVEQYVKEHGGKPAAFVLHPAHLSEFFEGTESDDAILDGISVIHSPWFGMSVFVNERGNIFEL</sequence>
<comment type="caution">
    <text evidence="1">The sequence shown here is derived from an EMBL/GenBank/DDBJ whole genome shotgun (WGS) entry which is preliminary data.</text>
</comment>
<organism evidence="1 2">
    <name type="scientific">Paraburkholderia unamae</name>
    <dbReference type="NCBI Taxonomy" id="219649"/>
    <lineage>
        <taxon>Bacteria</taxon>
        <taxon>Pseudomonadati</taxon>
        <taxon>Pseudomonadota</taxon>
        <taxon>Betaproteobacteria</taxon>
        <taxon>Burkholderiales</taxon>
        <taxon>Burkholderiaceae</taxon>
        <taxon>Paraburkholderia</taxon>
    </lineage>
</organism>
<keyword evidence="2" id="KW-1185">Reference proteome</keyword>
<gene>
    <name evidence="1" type="ORF">C7402_103202</name>
</gene>
<dbReference type="EMBL" id="QEOB01000003">
    <property type="protein sequence ID" value="PVX85625.1"/>
    <property type="molecule type" value="Genomic_DNA"/>
</dbReference>
<protein>
    <submittedName>
        <fullName evidence="1">Uncharacterized protein</fullName>
    </submittedName>
</protein>
<name>A0ABX5KUD0_9BURK</name>
<evidence type="ECO:0000313" key="1">
    <source>
        <dbReference type="EMBL" id="PVX85625.1"/>
    </source>
</evidence>
<proteinExistence type="predicted"/>
<dbReference type="Proteomes" id="UP000245712">
    <property type="component" value="Unassembled WGS sequence"/>
</dbReference>
<accession>A0ABX5KUD0</accession>
<evidence type="ECO:0000313" key="2">
    <source>
        <dbReference type="Proteomes" id="UP000245712"/>
    </source>
</evidence>
<reference evidence="1 2" key="1">
    <citation type="submission" date="2018-05" db="EMBL/GenBank/DDBJ databases">
        <title>Genomic Encyclopedia of Type Strains, Phase IV (KMG-V): Genome sequencing to study the core and pangenomes of soil and plant-associated prokaryotes.</title>
        <authorList>
            <person name="Whitman W."/>
        </authorList>
    </citation>
    <scope>NUCLEOTIDE SEQUENCE [LARGE SCALE GENOMIC DNA]</scope>
    <source>
        <strain evidence="1 2">SCZa-39</strain>
    </source>
</reference>